<dbReference type="PANTHER" id="PTHR44414:SF1">
    <property type="entry name" value="PROTEIN NEDD1"/>
    <property type="match status" value="1"/>
</dbReference>
<reference evidence="4" key="3">
    <citation type="submission" date="2020-05" db="UniProtKB">
        <authorList>
            <consortium name="EnsemblMetazoa"/>
        </authorList>
    </citation>
    <scope>IDENTIFICATION</scope>
    <source>
        <strain evidence="4">Jacobina</strain>
    </source>
</reference>
<dbReference type="GO" id="GO:0036064">
    <property type="term" value="C:ciliary basal body"/>
    <property type="evidence" value="ECO:0007669"/>
    <property type="project" value="TreeGrafter"/>
</dbReference>
<dbReference type="GO" id="GO:0000278">
    <property type="term" value="P:mitotic cell cycle"/>
    <property type="evidence" value="ECO:0007669"/>
    <property type="project" value="TreeGrafter"/>
</dbReference>
<dbReference type="Gene3D" id="2.130.10.10">
    <property type="entry name" value="YVTN repeat-like/Quinoprotein amine dehydrogenase"/>
    <property type="match status" value="2"/>
</dbReference>
<dbReference type="GO" id="GO:0043015">
    <property type="term" value="F:gamma-tubulin binding"/>
    <property type="evidence" value="ECO:0007669"/>
    <property type="project" value="TreeGrafter"/>
</dbReference>
<reference evidence="3" key="2">
    <citation type="journal article" date="2020" name="BMC">
        <title>Leishmania infection induces a limited differential gene expression in the sand fly midgut.</title>
        <authorList>
            <person name="Coutinho-Abreu I.V."/>
            <person name="Serafim T.D."/>
            <person name="Meneses C."/>
            <person name="Kamhawi S."/>
            <person name="Oliveira F."/>
            <person name="Valenzuela J.G."/>
        </authorList>
    </citation>
    <scope>NUCLEOTIDE SEQUENCE</scope>
    <source>
        <strain evidence="3">Jacobina</strain>
        <tissue evidence="3">Midgut</tissue>
    </source>
</reference>
<dbReference type="SUPFAM" id="SSF50978">
    <property type="entry name" value="WD40 repeat-like"/>
    <property type="match status" value="1"/>
</dbReference>
<dbReference type="GO" id="GO:0005814">
    <property type="term" value="C:centriole"/>
    <property type="evidence" value="ECO:0007669"/>
    <property type="project" value="TreeGrafter"/>
</dbReference>
<feature type="region of interest" description="Disordered" evidence="2">
    <location>
        <begin position="303"/>
        <end position="323"/>
    </location>
</feature>
<dbReference type="InterPro" id="IPR052818">
    <property type="entry name" value="NEDD1_Spindle_Assembly"/>
</dbReference>
<dbReference type="VEuPathDB" id="VectorBase:LLOJ004378"/>
<dbReference type="GO" id="GO:0005737">
    <property type="term" value="C:cytoplasm"/>
    <property type="evidence" value="ECO:0007669"/>
    <property type="project" value="TreeGrafter"/>
</dbReference>
<dbReference type="EnsemblMetazoa" id="LLOJ004378-RA">
    <property type="protein sequence ID" value="LLOJ004378-PA"/>
    <property type="gene ID" value="LLOJ004378"/>
</dbReference>
<dbReference type="Proteomes" id="UP000092461">
    <property type="component" value="Unassembled WGS sequence"/>
</dbReference>
<evidence type="ECO:0000313" key="4">
    <source>
        <dbReference type="EnsemblMetazoa" id="LLOJ004378-PA"/>
    </source>
</evidence>
<reference evidence="5" key="1">
    <citation type="submission" date="2012-05" db="EMBL/GenBank/DDBJ databases">
        <title>Whole Genome Assembly of Lutzomyia longipalpis.</title>
        <authorList>
            <person name="Richards S."/>
            <person name="Qu C."/>
            <person name="Dillon R."/>
            <person name="Worley K."/>
            <person name="Scherer S."/>
            <person name="Batterton M."/>
            <person name="Taylor A."/>
            <person name="Hawes A."/>
            <person name="Hernandez B."/>
            <person name="Kovar C."/>
            <person name="Mandapat C."/>
            <person name="Pham C."/>
            <person name="Qu C."/>
            <person name="Jing C."/>
            <person name="Bess C."/>
            <person name="Bandaranaike D."/>
            <person name="Ngo D."/>
            <person name="Ongeri F."/>
            <person name="Arias F."/>
            <person name="Lara F."/>
            <person name="Weissenberger G."/>
            <person name="Kamau G."/>
            <person name="Han H."/>
            <person name="Shen H."/>
            <person name="Dinh H."/>
            <person name="Khalil I."/>
            <person name="Jones J."/>
            <person name="Shafer J."/>
            <person name="Jayaseelan J."/>
            <person name="Quiroz J."/>
            <person name="Blankenburg K."/>
            <person name="Nguyen L."/>
            <person name="Jackson L."/>
            <person name="Francisco L."/>
            <person name="Tang L.-Y."/>
            <person name="Pu L.-L."/>
            <person name="Perales L."/>
            <person name="Lorensuhewa L."/>
            <person name="Munidasa M."/>
            <person name="Coyle M."/>
            <person name="Taylor M."/>
            <person name="Puazo M."/>
            <person name="Firestine M."/>
            <person name="Scheel M."/>
            <person name="Javaid M."/>
            <person name="Wang M."/>
            <person name="Li M."/>
            <person name="Tabassum N."/>
            <person name="Saada N."/>
            <person name="Osuji N."/>
            <person name="Aqrawi P."/>
            <person name="Fu Q."/>
            <person name="Thornton R."/>
            <person name="Raj R."/>
            <person name="Goodspeed R."/>
            <person name="Mata R."/>
            <person name="Najjar R."/>
            <person name="Gubbala S."/>
            <person name="Lee S."/>
            <person name="Denson S."/>
            <person name="Patil S."/>
            <person name="Macmil S."/>
            <person name="Qi S."/>
            <person name="Matskevitch T."/>
            <person name="Palculict T."/>
            <person name="Mathew T."/>
            <person name="Vee V."/>
            <person name="Velamala V."/>
            <person name="Korchina V."/>
            <person name="Cai W."/>
            <person name="Liu W."/>
            <person name="Dai W."/>
            <person name="Zou X."/>
            <person name="Zhu Y."/>
            <person name="Zhang Y."/>
            <person name="Wu Y.-Q."/>
            <person name="Xin Y."/>
            <person name="Nazarath L."/>
            <person name="Kovar C."/>
            <person name="Han Y."/>
            <person name="Muzny D."/>
            <person name="Gibbs R."/>
        </authorList>
    </citation>
    <scope>NUCLEOTIDE SEQUENCE [LARGE SCALE GENOMIC DNA]</scope>
    <source>
        <strain evidence="5">Jacobina</strain>
    </source>
</reference>
<dbReference type="AlphaFoldDB" id="A0A1B0EU45"/>
<dbReference type="EMBL" id="AJWK01013783">
    <property type="status" value="NOT_ANNOTATED_CDS"/>
    <property type="molecule type" value="Genomic_DNA"/>
</dbReference>
<feature type="coiled-coil region" evidence="1">
    <location>
        <begin position="605"/>
        <end position="632"/>
    </location>
</feature>
<accession>A0A1B0EU45</accession>
<keyword evidence="1" id="KW-0175">Coiled coil</keyword>
<dbReference type="InterPro" id="IPR036322">
    <property type="entry name" value="WD40_repeat_dom_sf"/>
</dbReference>
<sequence>MELISCGKNIQLHSFPSLRTLSTYGCVGGPGCYDFQFFRKSKFFVATNPQLPAVEYLSLKSQGTISSVRKMKMENLSCIACPKAGLDVIALGLSTGHSRIINYKTREVIHRFPPEAVYNNSVVSMDFNATDDYLASAYDTGQVKIHGMKSFIEVDSFNIDKNSTLVRFHPTKRFQLVVASYLGSVSIYDAQAKKKSFHMNRPHSSPCRDVAVSTINESCLFSVGFDCFINIYDTRSKAVAQQLKTDYPLSAVALSPTSLECVVGNLKGEIILFDVRKLPESLAKVQSHENLVSRLTFVPPEKTEVDMTTSRSTECHEDVSTSDQGVSLNESVDVFSLLPIIDKNRPSEAAPLGRRDSFADFLSTHMNSLENTRKSMEVQEKRKSHSRRSTNHEEGMGDSEEKENPPDFSFVTFRKKRFSGQAEPKLSDVKEAEESEEVPGLGVPESDLEAPEASQIPEEAEESPKGEQEVPQEAQNLPEEAQNPSNAEQEVQERQQNHPNGALEVPEREPSRSPTSFCNLHPNSNSTPNRIPDNPASSALKESIVQEITQAIKRSENELKYEVNSLNWKTYSEMFNLWQHHNRLLEEMNENIHVLADGMALLLRTDEVVSEFQRLQQENQALRDQLARINHRFSN</sequence>
<dbReference type="GO" id="GO:0000922">
    <property type="term" value="C:spindle pole"/>
    <property type="evidence" value="ECO:0007669"/>
    <property type="project" value="TreeGrafter"/>
</dbReference>
<feature type="compositionally biased region" description="Basic and acidic residues" evidence="2">
    <location>
        <begin position="371"/>
        <end position="381"/>
    </location>
</feature>
<dbReference type="GO" id="GO:0005813">
    <property type="term" value="C:centrosome"/>
    <property type="evidence" value="ECO:0007669"/>
    <property type="project" value="TreeGrafter"/>
</dbReference>
<dbReference type="PANTHER" id="PTHR44414">
    <property type="entry name" value="PROTEIN NEDD1"/>
    <property type="match status" value="1"/>
</dbReference>
<name>A0A1B0EU45_LUTLO</name>
<dbReference type="InterPro" id="IPR001680">
    <property type="entry name" value="WD40_rpt"/>
</dbReference>
<evidence type="ECO:0000256" key="1">
    <source>
        <dbReference type="SAM" id="Coils"/>
    </source>
</evidence>
<feature type="compositionally biased region" description="Polar residues" evidence="2">
    <location>
        <begin position="512"/>
        <end position="529"/>
    </location>
</feature>
<protein>
    <submittedName>
        <fullName evidence="3">Putative nuclear protein cop1</fullName>
    </submittedName>
</protein>
<organism evidence="4 5">
    <name type="scientific">Lutzomyia longipalpis</name>
    <name type="common">Sand fly</name>
    <dbReference type="NCBI Taxonomy" id="7200"/>
    <lineage>
        <taxon>Eukaryota</taxon>
        <taxon>Metazoa</taxon>
        <taxon>Ecdysozoa</taxon>
        <taxon>Arthropoda</taxon>
        <taxon>Hexapoda</taxon>
        <taxon>Insecta</taxon>
        <taxon>Pterygota</taxon>
        <taxon>Neoptera</taxon>
        <taxon>Endopterygota</taxon>
        <taxon>Diptera</taxon>
        <taxon>Nematocera</taxon>
        <taxon>Psychodoidea</taxon>
        <taxon>Psychodidae</taxon>
        <taxon>Lutzomyia</taxon>
        <taxon>Lutzomyia</taxon>
    </lineage>
</organism>
<feature type="region of interest" description="Disordered" evidence="2">
    <location>
        <begin position="419"/>
        <end position="536"/>
    </location>
</feature>
<keyword evidence="5" id="KW-1185">Reference proteome</keyword>
<dbReference type="InterPro" id="IPR015943">
    <property type="entry name" value="WD40/YVTN_repeat-like_dom_sf"/>
</dbReference>
<feature type="region of interest" description="Disordered" evidence="2">
    <location>
        <begin position="369"/>
        <end position="407"/>
    </location>
</feature>
<evidence type="ECO:0000313" key="3">
    <source>
        <dbReference type="EMBL" id="MBC1174883.1"/>
    </source>
</evidence>
<dbReference type="GO" id="GO:0007020">
    <property type="term" value="P:microtubule nucleation"/>
    <property type="evidence" value="ECO:0007669"/>
    <property type="project" value="TreeGrafter"/>
</dbReference>
<dbReference type="EMBL" id="GITU01006180">
    <property type="protein sequence ID" value="MBC1174883.1"/>
    <property type="molecule type" value="Transcribed_RNA"/>
</dbReference>
<proteinExistence type="predicted"/>
<dbReference type="SMART" id="SM00320">
    <property type="entry name" value="WD40"/>
    <property type="match status" value="4"/>
</dbReference>
<evidence type="ECO:0000313" key="5">
    <source>
        <dbReference type="Proteomes" id="UP000092461"/>
    </source>
</evidence>
<dbReference type="VEuPathDB" id="VectorBase:LLONM1_010866"/>
<evidence type="ECO:0000256" key="2">
    <source>
        <dbReference type="SAM" id="MobiDB-lite"/>
    </source>
</evidence>